<keyword evidence="3" id="KW-0560">Oxidoreductase</keyword>
<gene>
    <name evidence="6" type="ORF">Ana3638_01465</name>
</gene>
<dbReference type="KEGG" id="anr:Ana3638_01465"/>
<dbReference type="Pfam" id="PF12831">
    <property type="entry name" value="FAD_oxidored"/>
    <property type="match status" value="1"/>
</dbReference>
<dbReference type="InterPro" id="IPR036188">
    <property type="entry name" value="FAD/NAD-bd_sf"/>
</dbReference>
<keyword evidence="5" id="KW-0411">Iron-sulfur</keyword>
<evidence type="ECO:0000313" key="7">
    <source>
        <dbReference type="Proteomes" id="UP000464314"/>
    </source>
</evidence>
<keyword evidence="2" id="KW-0479">Metal-binding</keyword>
<keyword evidence="7" id="KW-1185">Reference proteome</keyword>
<dbReference type="GO" id="GO:0016491">
    <property type="term" value="F:oxidoreductase activity"/>
    <property type="evidence" value="ECO:0007669"/>
    <property type="project" value="UniProtKB-KW"/>
</dbReference>
<dbReference type="PANTHER" id="PTHR43498">
    <property type="entry name" value="FERREDOXIN:COB-COM HETERODISULFIDE REDUCTASE SUBUNIT A"/>
    <property type="match status" value="1"/>
</dbReference>
<dbReference type="EMBL" id="CP048000">
    <property type="protein sequence ID" value="QHQ63582.1"/>
    <property type="molecule type" value="Genomic_DNA"/>
</dbReference>
<keyword evidence="1" id="KW-0004">4Fe-4S</keyword>
<protein>
    <submittedName>
        <fullName evidence="6">FAD-dependent oxidoreductase</fullName>
    </submittedName>
</protein>
<evidence type="ECO:0000313" key="6">
    <source>
        <dbReference type="EMBL" id="QHQ63582.1"/>
    </source>
</evidence>
<dbReference type="Proteomes" id="UP000464314">
    <property type="component" value="Chromosome"/>
</dbReference>
<name>A0A6P1TTG9_9FIRM</name>
<proteinExistence type="predicted"/>
<organism evidence="6 7">
    <name type="scientific">Anaerocolumna sedimenticola</name>
    <dbReference type="NCBI Taxonomy" id="2696063"/>
    <lineage>
        <taxon>Bacteria</taxon>
        <taxon>Bacillati</taxon>
        <taxon>Bacillota</taxon>
        <taxon>Clostridia</taxon>
        <taxon>Lachnospirales</taxon>
        <taxon>Lachnospiraceae</taxon>
        <taxon>Anaerocolumna</taxon>
    </lineage>
</organism>
<dbReference type="PANTHER" id="PTHR43498:SF1">
    <property type="entry name" value="COB--COM HETERODISULFIDE REDUCTASE IRON-SULFUR SUBUNIT A"/>
    <property type="match status" value="1"/>
</dbReference>
<accession>A0A6P1TTG9</accession>
<dbReference type="GO" id="GO:0051539">
    <property type="term" value="F:4 iron, 4 sulfur cluster binding"/>
    <property type="evidence" value="ECO:0007669"/>
    <property type="project" value="UniProtKB-KW"/>
</dbReference>
<sequence>MSEKYITENLKTPIRYECDTVVAGGGTAGIVAAIAAARNGARTILIDRYGFLGGTLINGAGPLHSFFNLYKAFEGVEKLQVVRGIPSEIIERMKASGGSPGHLDMDKGGNYDSVITLIDWEIFKDVAFQMLEECKVKILLHTMVSDVVKEGNVVKGVIIEGKSGREAVLAKTVIDTTGDGDVAAFAGAGFKKKHDTTSVGMPFGMLNVDLPRLVKFLEERDMITQLVRADKDSETDNIVRLGFDLKKIPVFKEFMDKNGMWGPLGFSIHEGNYAHINSATLRNIDATDTEILSNAAITLRHQVMTFAKMLKEHIPGFEKAYVNWTPASIGVRYTRVVECEHDMSLEEIVEGKRFDDEVMLYGFHDCAPRIMIKNGGYYGIPYRALLPKKIDGLLVAGRLITSEWEAHMSTRNTVSCMAQGQAVGTAAAICAKEGILPRELDVKSLQQVLREQNVFLG</sequence>
<reference evidence="6 7" key="1">
    <citation type="submission" date="2020-01" db="EMBL/GenBank/DDBJ databases">
        <title>Genome analysis of Anaerocolumna sp. CBA3638.</title>
        <authorList>
            <person name="Kim J."/>
            <person name="Roh S.W."/>
        </authorList>
    </citation>
    <scope>NUCLEOTIDE SEQUENCE [LARGE SCALE GENOMIC DNA]</scope>
    <source>
        <strain evidence="6 7">CBA3638</strain>
    </source>
</reference>
<evidence type="ECO:0000256" key="1">
    <source>
        <dbReference type="ARBA" id="ARBA00022485"/>
    </source>
</evidence>
<keyword evidence="4" id="KW-0408">Iron</keyword>
<evidence type="ECO:0000256" key="3">
    <source>
        <dbReference type="ARBA" id="ARBA00023002"/>
    </source>
</evidence>
<dbReference type="InterPro" id="IPR039650">
    <property type="entry name" value="HdrA-like"/>
</dbReference>
<dbReference type="SUPFAM" id="SSF51905">
    <property type="entry name" value="FAD/NAD(P)-binding domain"/>
    <property type="match status" value="1"/>
</dbReference>
<dbReference type="Gene3D" id="3.50.50.60">
    <property type="entry name" value="FAD/NAD(P)-binding domain"/>
    <property type="match status" value="1"/>
</dbReference>
<dbReference type="AlphaFoldDB" id="A0A6P1TTG9"/>
<evidence type="ECO:0000256" key="4">
    <source>
        <dbReference type="ARBA" id="ARBA00023004"/>
    </source>
</evidence>
<dbReference type="GO" id="GO:0046872">
    <property type="term" value="F:metal ion binding"/>
    <property type="evidence" value="ECO:0007669"/>
    <property type="project" value="UniProtKB-KW"/>
</dbReference>
<evidence type="ECO:0000256" key="5">
    <source>
        <dbReference type="ARBA" id="ARBA00023014"/>
    </source>
</evidence>
<evidence type="ECO:0000256" key="2">
    <source>
        <dbReference type="ARBA" id="ARBA00022723"/>
    </source>
</evidence>